<evidence type="ECO:0000313" key="2">
    <source>
        <dbReference type="Proteomes" id="UP000624244"/>
    </source>
</evidence>
<reference evidence="1" key="1">
    <citation type="submission" date="2019-11" db="EMBL/GenBank/DDBJ databases">
        <title>Bipolaris sorokiniana Genome sequencing.</title>
        <authorList>
            <person name="Wang H."/>
        </authorList>
    </citation>
    <scope>NUCLEOTIDE SEQUENCE</scope>
</reference>
<gene>
    <name evidence="1" type="ORF">GGP41_002664</name>
</gene>
<feature type="non-terminal residue" evidence="1">
    <location>
        <position position="121"/>
    </location>
</feature>
<protein>
    <submittedName>
        <fullName evidence="1">Uncharacterized protein</fullName>
    </submittedName>
</protein>
<sequence>STLSPFMPLSVALRARWRRALASLTRLALASLHDHPFCLCSKLLSLLHLEDSTRSYILTLLTLLLSLTLRFSRAGVSRRLLGSLAAAAVALGDSVAAAEPLLLYVVSLSALLSALQCCYLQ</sequence>
<name>A0A8H5ZHN9_COCSA</name>
<evidence type="ECO:0000313" key="1">
    <source>
        <dbReference type="EMBL" id="KAF5850421.1"/>
    </source>
</evidence>
<organism evidence="1 2">
    <name type="scientific">Cochliobolus sativus</name>
    <name type="common">Common root rot and spot blotch fungus</name>
    <name type="synonym">Bipolaris sorokiniana</name>
    <dbReference type="NCBI Taxonomy" id="45130"/>
    <lineage>
        <taxon>Eukaryota</taxon>
        <taxon>Fungi</taxon>
        <taxon>Dikarya</taxon>
        <taxon>Ascomycota</taxon>
        <taxon>Pezizomycotina</taxon>
        <taxon>Dothideomycetes</taxon>
        <taxon>Pleosporomycetidae</taxon>
        <taxon>Pleosporales</taxon>
        <taxon>Pleosporineae</taxon>
        <taxon>Pleosporaceae</taxon>
        <taxon>Bipolaris</taxon>
    </lineage>
</organism>
<dbReference type="Proteomes" id="UP000624244">
    <property type="component" value="Unassembled WGS sequence"/>
</dbReference>
<dbReference type="AlphaFoldDB" id="A0A8H5ZHN9"/>
<dbReference type="EMBL" id="WNKQ01000007">
    <property type="protein sequence ID" value="KAF5850421.1"/>
    <property type="molecule type" value="Genomic_DNA"/>
</dbReference>
<comment type="caution">
    <text evidence="1">The sequence shown here is derived from an EMBL/GenBank/DDBJ whole genome shotgun (WGS) entry which is preliminary data.</text>
</comment>
<accession>A0A8H5ZHN9</accession>
<proteinExistence type="predicted"/>